<protein>
    <submittedName>
        <fullName evidence="2">Putative type IV secretion system protein VirB7</fullName>
    </submittedName>
</protein>
<keyword evidence="3" id="KW-1185">Reference proteome</keyword>
<feature type="signal peptide" evidence="1">
    <location>
        <begin position="1"/>
        <end position="18"/>
    </location>
</feature>
<dbReference type="Proteomes" id="UP000002417">
    <property type="component" value="Plasmid pXAUT01"/>
</dbReference>
<organism evidence="2 3">
    <name type="scientific">Xanthobacter autotrophicus (strain ATCC BAA-1158 / Py2)</name>
    <dbReference type="NCBI Taxonomy" id="78245"/>
    <lineage>
        <taxon>Bacteria</taxon>
        <taxon>Pseudomonadati</taxon>
        <taxon>Pseudomonadota</taxon>
        <taxon>Alphaproteobacteria</taxon>
        <taxon>Hyphomicrobiales</taxon>
        <taxon>Xanthobacteraceae</taxon>
        <taxon>Xanthobacter</taxon>
    </lineage>
</organism>
<evidence type="ECO:0000313" key="3">
    <source>
        <dbReference type="Proteomes" id="UP000002417"/>
    </source>
</evidence>
<dbReference type="AlphaFoldDB" id="A7IQI4"/>
<reference evidence="2 3" key="1">
    <citation type="submission" date="2007-07" db="EMBL/GenBank/DDBJ databases">
        <title>Complete sequence of plasmid pXAUT01 of Xanthobacter autotrophicus Py2.</title>
        <authorList>
            <consortium name="US DOE Joint Genome Institute"/>
            <person name="Copeland A."/>
            <person name="Lucas S."/>
            <person name="Lapidus A."/>
            <person name="Barry K."/>
            <person name="Glavina del Rio T."/>
            <person name="Hammon N."/>
            <person name="Israni S."/>
            <person name="Dalin E."/>
            <person name="Tice H."/>
            <person name="Pitluck S."/>
            <person name="Sims D."/>
            <person name="Brettin T."/>
            <person name="Bruce D."/>
            <person name="Detter J.C."/>
            <person name="Han C."/>
            <person name="Tapia R."/>
            <person name="Brainard J."/>
            <person name="Schmutz J."/>
            <person name="Larimer F."/>
            <person name="Land M."/>
            <person name="Hauser L."/>
            <person name="Kyrpides N."/>
            <person name="Kim E."/>
            <person name="Ensigns S.A."/>
            <person name="Richardson P."/>
        </authorList>
    </citation>
    <scope>NUCLEOTIDE SEQUENCE [LARGE SCALE GENOMIC DNA]</scope>
    <source>
        <strain evidence="3">ATCC BAA-1158 / Py2</strain>
        <plasmid evidence="3">Plasmid pXAUT01</plasmid>
    </source>
</reference>
<name>A7IQI4_XANP2</name>
<geneLocation type="plasmid" evidence="2 3">
    <name>pXAUT01</name>
</geneLocation>
<dbReference type="HOGENOM" id="CLU_178277_0_0_5"/>
<dbReference type="KEGG" id="xau:Xaut_5082"/>
<proteinExistence type="predicted"/>
<gene>
    <name evidence="2" type="ordered locus">Xaut_5082</name>
</gene>
<dbReference type="PROSITE" id="PS51257">
    <property type="entry name" value="PROKAR_LIPOPROTEIN"/>
    <property type="match status" value="1"/>
</dbReference>
<evidence type="ECO:0000313" key="2">
    <source>
        <dbReference type="EMBL" id="ABS70280.1"/>
    </source>
</evidence>
<sequence>MLRSFLLLCMASALSGCASWSYPLPKCDGYARRPLNRAMWQWEGSSNVKAQSDAAPLAPNRATAFADEAPASPTGPFAHLDSAGSYRSCAGQG</sequence>
<keyword evidence="1" id="KW-0732">Signal</keyword>
<keyword evidence="2" id="KW-0614">Plasmid</keyword>
<dbReference type="EMBL" id="CP000782">
    <property type="protein sequence ID" value="ABS70280.1"/>
    <property type="molecule type" value="Genomic_DNA"/>
</dbReference>
<accession>A7IQI4</accession>
<evidence type="ECO:0000256" key="1">
    <source>
        <dbReference type="SAM" id="SignalP"/>
    </source>
</evidence>
<feature type="chain" id="PRO_5002708800" evidence="1">
    <location>
        <begin position="19"/>
        <end position="93"/>
    </location>
</feature>